<evidence type="ECO:0000313" key="2">
    <source>
        <dbReference type="Proteomes" id="UP000078295"/>
    </source>
</evidence>
<dbReference type="EMBL" id="LXHQ01000016">
    <property type="protein sequence ID" value="OAV27007.1"/>
    <property type="molecule type" value="Genomic_DNA"/>
</dbReference>
<sequence length="50" mass="5873">MTNSTKLIEPKFLFIFLAQRLTIHKTKYLKPNVSHETFGFSISHHQLNTN</sequence>
<dbReference type="AlphaFoldDB" id="A0AB36DQJ7"/>
<proteinExistence type="predicted"/>
<reference evidence="1 2" key="1">
    <citation type="journal article" date="2016" name="Genome Biol. Evol.">
        <title>Comparative Genomic Analyses of the Moraxella catarrhalis Serosensitive and Seroresistant Lineages Demonstrate Their Independent Evolution.</title>
        <authorList>
            <person name="Earl J.P."/>
            <person name="de Vries S.P."/>
            <person name="Ahmed A."/>
            <person name="Powell E."/>
            <person name="Schultz M.P."/>
            <person name="Hermans P.W."/>
            <person name="Hill D.J."/>
            <person name="Zhou Z."/>
            <person name="Constantinidou C.I."/>
            <person name="Hu F.Z."/>
            <person name="Bootsma H.J."/>
            <person name="Ehrlich G.D."/>
        </authorList>
    </citation>
    <scope>NUCLEOTIDE SEQUENCE [LARGE SCALE GENOMIC DNA]</scope>
    <source>
        <strain evidence="1 2">F23</strain>
    </source>
</reference>
<comment type="caution">
    <text evidence="1">The sequence shown here is derived from an EMBL/GenBank/DDBJ whole genome shotgun (WGS) entry which is preliminary data.</text>
</comment>
<organism evidence="1 2">
    <name type="scientific">Moraxella catarrhalis</name>
    <name type="common">Branhamella catarrhalis</name>
    <dbReference type="NCBI Taxonomy" id="480"/>
    <lineage>
        <taxon>Bacteria</taxon>
        <taxon>Pseudomonadati</taxon>
        <taxon>Pseudomonadota</taxon>
        <taxon>Gammaproteobacteria</taxon>
        <taxon>Moraxellales</taxon>
        <taxon>Moraxellaceae</taxon>
        <taxon>Moraxella</taxon>
    </lineage>
</organism>
<dbReference type="Proteomes" id="UP000078295">
    <property type="component" value="Unassembled WGS sequence"/>
</dbReference>
<accession>A0AB36DQJ7</accession>
<protein>
    <submittedName>
        <fullName evidence="1">Uncharacterized protein</fullName>
    </submittedName>
</protein>
<evidence type="ECO:0000313" key="1">
    <source>
        <dbReference type="EMBL" id="OAV27007.1"/>
    </source>
</evidence>
<name>A0AB36DQJ7_MORCA</name>
<gene>
    <name evidence="1" type="ORF">AO370_0348</name>
</gene>